<name>A0A7L4ZU51_9BACT</name>
<dbReference type="EMBL" id="VTWU01000001">
    <property type="protein sequence ID" value="KAA9339259.1"/>
    <property type="molecule type" value="Genomic_DNA"/>
</dbReference>
<dbReference type="InterPro" id="IPR051533">
    <property type="entry name" value="WaaL-like"/>
</dbReference>
<dbReference type="Proteomes" id="UP000326380">
    <property type="component" value="Unassembled WGS sequence"/>
</dbReference>
<comment type="caution">
    <text evidence="1">The sequence shown here is derived from an EMBL/GenBank/DDBJ whole genome shotgun (WGS) entry which is preliminary data.</text>
</comment>
<evidence type="ECO:0000313" key="2">
    <source>
        <dbReference type="Proteomes" id="UP000326380"/>
    </source>
</evidence>
<protein>
    <submittedName>
        <fullName evidence="1">Uncharacterized protein</fullName>
    </submittedName>
</protein>
<dbReference type="RefSeq" id="WP_151076907.1">
    <property type="nucleotide sequence ID" value="NZ_CP047647.1"/>
</dbReference>
<organism evidence="1 2">
    <name type="scientific">Hymenobacter busanensis</name>
    <dbReference type="NCBI Taxonomy" id="2607656"/>
    <lineage>
        <taxon>Bacteria</taxon>
        <taxon>Pseudomonadati</taxon>
        <taxon>Bacteroidota</taxon>
        <taxon>Cytophagia</taxon>
        <taxon>Cytophagales</taxon>
        <taxon>Hymenobacteraceae</taxon>
        <taxon>Hymenobacter</taxon>
    </lineage>
</organism>
<accession>A0A7L4ZU51</accession>
<evidence type="ECO:0000313" key="1">
    <source>
        <dbReference type="EMBL" id="KAA9339259.1"/>
    </source>
</evidence>
<dbReference type="PANTHER" id="PTHR37422:SF21">
    <property type="entry name" value="EXOQ-LIKE PROTEIN"/>
    <property type="match status" value="1"/>
</dbReference>
<dbReference type="AlphaFoldDB" id="A0A7L4ZU51"/>
<sequence length="430" mass="47862">MKISLRFRYVVVVLAVVLTDRGFTELAFADEGDPMIGLYSYALTGLTFGLTVLYYKHFDSVMRTWLLVVLGSIGLMALESYGGWGSWMVYPHVFAKLLVLLNVFAVYAFHRRFGLPPFGLLMALILAGLMSNLLLLHPEALSMSAFLDNERGFGSNSTFLLPLLGLYFLNQYFTRGGLLRLAMFFVLYGLVIFLQHRSVWLAGGLGLLVNLLLLRRTQGVRLNMQRLTPVFIMPLLALTVGGTAAFIENPAVLQKLSNSIDDIRNSDKQGTGKWRREQFESYQPFIEENIIAGMRLKGFELPVQFYSTDTDAPVWRDGTGHHFHSFYIDRLFYFGVLGIVLVVVAPLVQVWRRLRQPVPLDATAAALIAYSASALMYGVSYDWPPFVYAFMGLMLAAAAPVPVAVPALRQPASPQQPSLFPASSPAHATA</sequence>
<keyword evidence="2" id="KW-1185">Reference proteome</keyword>
<reference evidence="1 2" key="1">
    <citation type="submission" date="2019-09" db="EMBL/GenBank/DDBJ databases">
        <title>Genome sequence of Hymenobacter sp. M3.</title>
        <authorList>
            <person name="Srinivasan S."/>
        </authorList>
    </citation>
    <scope>NUCLEOTIDE SEQUENCE [LARGE SCALE GENOMIC DNA]</scope>
    <source>
        <strain evidence="1 2">M3</strain>
    </source>
</reference>
<gene>
    <name evidence="1" type="ORF">F0P96_01135</name>
</gene>
<dbReference type="PANTHER" id="PTHR37422">
    <property type="entry name" value="TEICHURONIC ACID BIOSYNTHESIS PROTEIN TUAE"/>
    <property type="match status" value="1"/>
</dbReference>
<proteinExistence type="predicted"/>